<accession>A0A5B2VGD1</accession>
<keyword evidence="3 6" id="KW-0812">Transmembrane</keyword>
<feature type="transmembrane region" description="Helical" evidence="6">
    <location>
        <begin position="415"/>
        <end position="438"/>
    </location>
</feature>
<feature type="domain" description="MacB-like periplasmic core" evidence="8">
    <location>
        <begin position="20"/>
        <end position="231"/>
    </location>
</feature>
<dbReference type="GO" id="GO:0022857">
    <property type="term" value="F:transmembrane transporter activity"/>
    <property type="evidence" value="ECO:0007669"/>
    <property type="project" value="TreeGrafter"/>
</dbReference>
<evidence type="ECO:0000256" key="4">
    <source>
        <dbReference type="ARBA" id="ARBA00022989"/>
    </source>
</evidence>
<dbReference type="InterPro" id="IPR003838">
    <property type="entry name" value="ABC3_permease_C"/>
</dbReference>
<reference evidence="9 10" key="2">
    <citation type="submission" date="2019-09" db="EMBL/GenBank/DDBJ databases">
        <authorList>
            <person name="Jin C."/>
        </authorList>
    </citation>
    <scope>NUCLEOTIDE SEQUENCE [LARGE SCALE GENOMIC DNA]</scope>
    <source>
        <strain evidence="9 10">BN140078</strain>
    </source>
</reference>
<dbReference type="PANTHER" id="PTHR30572">
    <property type="entry name" value="MEMBRANE COMPONENT OF TRANSPORTER-RELATED"/>
    <property type="match status" value="1"/>
</dbReference>
<gene>
    <name evidence="9" type="ORF">F0L74_20530</name>
</gene>
<protein>
    <submittedName>
        <fullName evidence="9">FtsX-like permease family protein</fullName>
    </submittedName>
</protein>
<dbReference type="PANTHER" id="PTHR30572:SF18">
    <property type="entry name" value="ABC-TYPE MACROLIDE FAMILY EXPORT SYSTEM PERMEASE COMPONENT 2"/>
    <property type="match status" value="1"/>
</dbReference>
<name>A0A5B2VGD1_9BACT</name>
<evidence type="ECO:0000256" key="6">
    <source>
        <dbReference type="SAM" id="Phobius"/>
    </source>
</evidence>
<evidence type="ECO:0000259" key="7">
    <source>
        <dbReference type="Pfam" id="PF02687"/>
    </source>
</evidence>
<dbReference type="GO" id="GO:0005886">
    <property type="term" value="C:plasma membrane"/>
    <property type="evidence" value="ECO:0007669"/>
    <property type="project" value="UniProtKB-SubCell"/>
</dbReference>
<reference evidence="9 10" key="1">
    <citation type="submission" date="2019-09" db="EMBL/GenBank/DDBJ databases">
        <title>Chitinophaga ginsengihumi sp. nov., isolated from soil of ginseng rhizosphere.</title>
        <authorList>
            <person name="Lee J."/>
        </authorList>
    </citation>
    <scope>NUCLEOTIDE SEQUENCE [LARGE SCALE GENOMIC DNA]</scope>
    <source>
        <strain evidence="9 10">BN140078</strain>
    </source>
</reference>
<keyword evidence="5 6" id="KW-0472">Membrane</keyword>
<feature type="transmembrane region" description="Helical" evidence="6">
    <location>
        <begin position="657"/>
        <end position="680"/>
    </location>
</feature>
<keyword evidence="2" id="KW-1003">Cell membrane</keyword>
<feature type="transmembrane region" description="Helical" evidence="6">
    <location>
        <begin position="742"/>
        <end position="762"/>
    </location>
</feature>
<dbReference type="EMBL" id="VUOC01000004">
    <property type="protein sequence ID" value="KAA2238613.1"/>
    <property type="molecule type" value="Genomic_DNA"/>
</dbReference>
<feature type="domain" description="ABC3 transporter permease C-terminal" evidence="7">
    <location>
        <begin position="662"/>
        <end position="773"/>
    </location>
</feature>
<organism evidence="9 10">
    <name type="scientific">Chitinophaga agrisoli</name>
    <dbReference type="NCBI Taxonomy" id="2607653"/>
    <lineage>
        <taxon>Bacteria</taxon>
        <taxon>Pseudomonadati</taxon>
        <taxon>Bacteroidota</taxon>
        <taxon>Chitinophagia</taxon>
        <taxon>Chitinophagales</taxon>
        <taxon>Chitinophagaceae</taxon>
        <taxon>Chitinophaga</taxon>
    </lineage>
</organism>
<feature type="transmembrane region" description="Helical" evidence="6">
    <location>
        <begin position="371"/>
        <end position="394"/>
    </location>
</feature>
<dbReference type="Pfam" id="PF02687">
    <property type="entry name" value="FtsX"/>
    <property type="match status" value="2"/>
</dbReference>
<sequence>MIKNYCSIAWRSLLKHKFYTAVNIGGLSLGLAVGILIILWVQNELSYDRFHRDTRNIYRVLSNMGSGSDRQIWANSHAPLATYAKKDIPEVKNAVRIRGNFDFTLFEYKDKQFTGEKKGYVDPSFFTVFDYKLLKGSRETPFGGDHSVILTASAAKRYFNNDDPLGKILQADNKENFVVTGVLADFPENSSISYDMLFPMSLYAGKARNMDEDWGSFDYNTFLQLTPGTSPGIITPKLARMLRDHYKDIGIQDPYSLQPLADMHLYKTDGSEGQMQTVRIFLIVGILILVIACINYVNLSTARALVRAKEVSVRKMIGAGKSQLFTQFIVETALVFVIATVIALLLVWLLIPLFNEIAGKNIRPALQSVQIYIIVAGTLLATLTLSSIYPALLLSSFEPLKALKGKLSAGLTTVFFRKALVTAQFVVSAALITGALIFDRQLAYMHQKELGYDKEYVFTFGMRDMQPHAAAIKAELQQQLGIRGVSFAGDKIVNIGVTTGKTDWDGKGPDRRFLIHPLAIDKDFMTVFKLQLTAGKGFTGVASDSGHYILNETAVKETGITDPIGKRFKLWDKEGTIIGVVRDFHFASLKQKIEPAVFQYQPESAEIYVKTTGKDAPTAIAAAAKLWERYNGGFPFQYSFLDETYDDLYRSEQRTGLLFDTFSIVAILISCLGLFGLAAYTAQVKTKEIGVRKVMGASVAAIIRLLVRDFIQLVILAILIAGPLTWYAAQQWLQGYAYRIPLQWWMFAVAGLLSVTVALLTVSAQSIKAALMSPVKSLASE</sequence>
<dbReference type="Pfam" id="PF12704">
    <property type="entry name" value="MacB_PCD"/>
    <property type="match status" value="1"/>
</dbReference>
<keyword evidence="4 6" id="KW-1133">Transmembrane helix</keyword>
<feature type="transmembrane region" description="Helical" evidence="6">
    <location>
        <begin position="21"/>
        <end position="41"/>
    </location>
</feature>
<proteinExistence type="predicted"/>
<evidence type="ECO:0000313" key="10">
    <source>
        <dbReference type="Proteomes" id="UP000324611"/>
    </source>
</evidence>
<comment type="subcellular location">
    <subcellularLocation>
        <location evidence="1">Cell membrane</location>
        <topology evidence="1">Multi-pass membrane protein</topology>
    </subcellularLocation>
</comment>
<dbReference type="InterPro" id="IPR025857">
    <property type="entry name" value="MacB_PCD"/>
</dbReference>
<evidence type="ECO:0000256" key="2">
    <source>
        <dbReference type="ARBA" id="ARBA00022475"/>
    </source>
</evidence>
<dbReference type="Proteomes" id="UP000324611">
    <property type="component" value="Unassembled WGS sequence"/>
</dbReference>
<evidence type="ECO:0000259" key="8">
    <source>
        <dbReference type="Pfam" id="PF12704"/>
    </source>
</evidence>
<feature type="transmembrane region" description="Helical" evidence="6">
    <location>
        <begin position="324"/>
        <end position="351"/>
    </location>
</feature>
<comment type="caution">
    <text evidence="9">The sequence shown here is derived from an EMBL/GenBank/DDBJ whole genome shotgun (WGS) entry which is preliminary data.</text>
</comment>
<dbReference type="InterPro" id="IPR050250">
    <property type="entry name" value="Macrolide_Exporter_MacB"/>
</dbReference>
<evidence type="ECO:0000256" key="1">
    <source>
        <dbReference type="ARBA" id="ARBA00004651"/>
    </source>
</evidence>
<feature type="domain" description="ABC3 transporter permease C-terminal" evidence="7">
    <location>
        <begin position="283"/>
        <end position="399"/>
    </location>
</feature>
<evidence type="ECO:0000313" key="9">
    <source>
        <dbReference type="EMBL" id="KAA2238613.1"/>
    </source>
</evidence>
<evidence type="ECO:0000256" key="5">
    <source>
        <dbReference type="ARBA" id="ARBA00023136"/>
    </source>
</evidence>
<feature type="transmembrane region" description="Helical" evidence="6">
    <location>
        <begin position="280"/>
        <end position="299"/>
    </location>
</feature>
<dbReference type="AlphaFoldDB" id="A0A5B2VGD1"/>
<feature type="transmembrane region" description="Helical" evidence="6">
    <location>
        <begin position="701"/>
        <end position="722"/>
    </location>
</feature>
<evidence type="ECO:0000256" key="3">
    <source>
        <dbReference type="ARBA" id="ARBA00022692"/>
    </source>
</evidence>
<dbReference type="RefSeq" id="WP_149839792.1">
    <property type="nucleotide sequence ID" value="NZ_VUOC01000004.1"/>
</dbReference>
<keyword evidence="10" id="KW-1185">Reference proteome</keyword>